<evidence type="ECO:0000313" key="1">
    <source>
        <dbReference type="EMBL" id="ADO19189.1"/>
    </source>
</evidence>
<dbReference type="AlphaFoldDB" id="E7DQ31"/>
<gene>
    <name evidence="1" type="ORF">Nfla_6902</name>
</gene>
<reference evidence="1" key="1">
    <citation type="journal article" date="2011" name="Acta Physiol. Plant.">
        <title>An investigation on the genetic background of Nostoc flagelliforme by similarity analysis of its partial genomic DNA and phylogenetic comparison of deduced related species.</title>
        <authorList>
            <person name="Gao X."/>
            <person name="Liu K."/>
            <person name="Qiu B.S."/>
        </authorList>
    </citation>
    <scope>NUCLEOTIDE SEQUENCE</scope>
    <source>
        <strain evidence="1">Sunitezuoqi</strain>
    </source>
</reference>
<name>E7DQ31_9NOSO</name>
<sequence>MTDTAHKGREFLHLARGFMTEGKQKRTVFAPQPILISSLALPANRVISVEVDDNEDVEWMWTSLPEGTKYISGYTIVKKAD</sequence>
<dbReference type="EMBL" id="HQ291141">
    <property type="protein sequence ID" value="ADO19189.1"/>
    <property type="molecule type" value="Genomic_DNA"/>
</dbReference>
<proteinExistence type="predicted"/>
<protein>
    <submittedName>
        <fullName evidence="1">Uncharacterized protein</fullName>
    </submittedName>
</protein>
<accession>E7DQ31</accession>
<organism evidence="1">
    <name type="scientific">Nostoc flagelliforme str. Sunitezuoqi</name>
    <dbReference type="NCBI Taxonomy" id="676037"/>
    <lineage>
        <taxon>Bacteria</taxon>
        <taxon>Bacillati</taxon>
        <taxon>Cyanobacteriota</taxon>
        <taxon>Cyanophyceae</taxon>
        <taxon>Nostocales</taxon>
        <taxon>Nostocaceae</taxon>
        <taxon>Nostoc</taxon>
    </lineage>
</organism>